<protein>
    <submittedName>
        <fullName evidence="5">EfeM/EfeO family lipoprotein</fullName>
    </submittedName>
</protein>
<keyword evidence="6" id="KW-1185">Reference proteome</keyword>
<dbReference type="InterPro" id="IPR034981">
    <property type="entry name" value="Imelysin-like_EfeO/Algp7"/>
</dbReference>
<evidence type="ECO:0000256" key="1">
    <source>
        <dbReference type="ARBA" id="ARBA00004196"/>
    </source>
</evidence>
<dbReference type="InterPro" id="IPR050894">
    <property type="entry name" value="EfeM/EfeO_iron_uptake"/>
</dbReference>
<dbReference type="InterPro" id="IPR038352">
    <property type="entry name" value="Imelysin_sf"/>
</dbReference>
<keyword evidence="5" id="KW-0449">Lipoprotein</keyword>
<feature type="domain" description="Imelysin-like" evidence="4">
    <location>
        <begin position="172"/>
        <end position="399"/>
    </location>
</feature>
<accession>A0ABP8AFG9</accession>
<dbReference type="InterPro" id="IPR018976">
    <property type="entry name" value="Imelysin-like"/>
</dbReference>
<dbReference type="RefSeq" id="WP_344772838.1">
    <property type="nucleotide sequence ID" value="NZ_BAABBX010000001.1"/>
</dbReference>
<comment type="caution">
    <text evidence="5">The sequence shown here is derived from an EMBL/GenBank/DDBJ whole genome shotgun (WGS) entry which is preliminary data.</text>
</comment>
<gene>
    <name evidence="5" type="ORF">GCM10022288_01840</name>
</gene>
<dbReference type="Gene3D" id="1.20.1420.20">
    <property type="entry name" value="M75 peptidase, HXXE motif"/>
    <property type="match status" value="1"/>
</dbReference>
<keyword evidence="3" id="KW-0732">Signal</keyword>
<dbReference type="Proteomes" id="UP001500213">
    <property type="component" value="Unassembled WGS sequence"/>
</dbReference>
<evidence type="ECO:0000256" key="2">
    <source>
        <dbReference type="ARBA" id="ARBA00005989"/>
    </source>
</evidence>
<reference evidence="6" key="1">
    <citation type="journal article" date="2019" name="Int. J. Syst. Evol. Microbiol.">
        <title>The Global Catalogue of Microorganisms (GCM) 10K type strain sequencing project: providing services to taxonomists for standard genome sequencing and annotation.</title>
        <authorList>
            <consortium name="The Broad Institute Genomics Platform"/>
            <consortium name="The Broad Institute Genome Sequencing Center for Infectious Disease"/>
            <person name="Wu L."/>
            <person name="Ma J."/>
        </authorList>
    </citation>
    <scope>NUCLEOTIDE SEQUENCE [LARGE SCALE GENOMIC DNA]</scope>
    <source>
        <strain evidence="6">JCM 17593</strain>
    </source>
</reference>
<dbReference type="PANTHER" id="PTHR39192:SF1">
    <property type="entry name" value="IRON UPTAKE SYSTEM COMPONENT EFEO"/>
    <property type="match status" value="1"/>
</dbReference>
<name>A0ABP8AFG9_9MICO</name>
<evidence type="ECO:0000313" key="5">
    <source>
        <dbReference type="EMBL" id="GAA4183029.1"/>
    </source>
</evidence>
<dbReference type="EMBL" id="BAABBX010000001">
    <property type="protein sequence ID" value="GAA4183029.1"/>
    <property type="molecule type" value="Genomic_DNA"/>
</dbReference>
<sequence length="413" mass="42561">MSQRSQFALFWAVVALVVAVGVAATVLSPAHGGAAQPQAASTASASAPHSYELTANRSTCGVGWGDGANAAVPGGAQSFTIANGNDAPMDIQLQEQGSKKVFLELDGVGAGAKTTAQVVLGKGRYRFACYPEDSQPAIGATVRVGAAPHGAVLSAGTAPLTRNQLNLVAIAYGKWVDGRLPTLKKQVAQLDADAEEGDLARAKADWLTAHLSYETLGAAYDAFGDHDAEINGMPASGTTALSDRGLTGFHKIEALLWSGAPAAAVAAQTRRLGAAVDSLIADPGTAQIDPLVIGLRSHEIVENAIQFELTGATDAGSHTNLATIDANLSSATIALGFLKSDLATRYPALPDAEAALASTQKLVESYHRPDGSWAPLLSLTRAQRERLNAALGGTVELLAPVAEIAEPRFTPDE</sequence>
<proteinExistence type="inferred from homology"/>
<evidence type="ECO:0000259" key="4">
    <source>
        <dbReference type="Pfam" id="PF09375"/>
    </source>
</evidence>
<dbReference type="CDD" id="cd14656">
    <property type="entry name" value="Imelysin-like_EfeO"/>
    <property type="match status" value="1"/>
</dbReference>
<comment type="similarity">
    <text evidence="2">Belongs to the EfeM/EfeO family.</text>
</comment>
<organism evidence="5 6">
    <name type="scientific">Gryllotalpicola kribbensis</name>
    <dbReference type="NCBI Taxonomy" id="993084"/>
    <lineage>
        <taxon>Bacteria</taxon>
        <taxon>Bacillati</taxon>
        <taxon>Actinomycetota</taxon>
        <taxon>Actinomycetes</taxon>
        <taxon>Micrococcales</taxon>
        <taxon>Microbacteriaceae</taxon>
        <taxon>Gryllotalpicola</taxon>
    </lineage>
</organism>
<dbReference type="Pfam" id="PF09375">
    <property type="entry name" value="Peptidase_M75"/>
    <property type="match status" value="1"/>
</dbReference>
<dbReference type="PANTHER" id="PTHR39192">
    <property type="entry name" value="IRON UPTAKE SYSTEM COMPONENT EFEO"/>
    <property type="match status" value="1"/>
</dbReference>
<comment type="subcellular location">
    <subcellularLocation>
        <location evidence="1">Cell envelope</location>
    </subcellularLocation>
</comment>
<evidence type="ECO:0000256" key="3">
    <source>
        <dbReference type="ARBA" id="ARBA00022729"/>
    </source>
</evidence>
<evidence type="ECO:0000313" key="6">
    <source>
        <dbReference type="Proteomes" id="UP001500213"/>
    </source>
</evidence>